<name>A0ABX5G9B1_PHOLE</name>
<dbReference type="RefSeq" id="WP_107229737.1">
    <property type="nucleotide sequence ID" value="NZ_PYOI01000065.1"/>
</dbReference>
<organism evidence="2 3">
    <name type="scientific">Photobacterium leiognathi</name>
    <dbReference type="NCBI Taxonomy" id="553611"/>
    <lineage>
        <taxon>Bacteria</taxon>
        <taxon>Pseudomonadati</taxon>
        <taxon>Pseudomonadota</taxon>
        <taxon>Gammaproteobacteria</taxon>
        <taxon>Vibrionales</taxon>
        <taxon>Vibrionaceae</taxon>
        <taxon>Photobacterium</taxon>
    </lineage>
</organism>
<dbReference type="SMART" id="SM00342">
    <property type="entry name" value="HTH_ARAC"/>
    <property type="match status" value="1"/>
</dbReference>
<evidence type="ECO:0000313" key="2">
    <source>
        <dbReference type="EMBL" id="PSV75579.1"/>
    </source>
</evidence>
<dbReference type="Gene3D" id="1.10.10.60">
    <property type="entry name" value="Homeodomain-like"/>
    <property type="match status" value="1"/>
</dbReference>
<comment type="caution">
    <text evidence="2">The sequence shown here is derived from an EMBL/GenBank/DDBJ whole genome shotgun (WGS) entry which is preliminary data.</text>
</comment>
<keyword evidence="3" id="KW-1185">Reference proteome</keyword>
<dbReference type="InterPro" id="IPR018060">
    <property type="entry name" value="HTH_AraC"/>
</dbReference>
<gene>
    <name evidence="2" type="ORF">CTM94_20895</name>
</gene>
<protein>
    <recommendedName>
        <fullName evidence="1">HTH araC/xylS-type domain-containing protein</fullName>
    </recommendedName>
</protein>
<sequence length="298" mass="34609">MLSTLANNMFYQHYLLTENAFFYSSDKWNSNQNFSYKYESNIVNNYSYTTMSSLSFTEGYKVITLSGDSHKLFPNDYYMIIASYSSISWNSNSSEGKLSYGGAILINPTSELSLKFSDEKEKYLILIPKIFFNKNVYMINDVVVIDNPVIVDIALNISVSDEDLEYKINAIINLMKIKSLKKKVETRSEYELKKIYEFIEKNIMNNSLNLDLLSNQLFMSKSKIQKIFHDNGKKYNEVVKVLRVNLLAEKIKNNVSKTIIELCYESGFNSRTNADIQFKQVKNLTIKEYKNKLKNKAE</sequence>
<evidence type="ECO:0000313" key="3">
    <source>
        <dbReference type="Proteomes" id="UP000241566"/>
    </source>
</evidence>
<proteinExistence type="predicted"/>
<dbReference type="EMBL" id="PYOI01000065">
    <property type="protein sequence ID" value="PSV75579.1"/>
    <property type="molecule type" value="Genomic_DNA"/>
</dbReference>
<evidence type="ECO:0000259" key="1">
    <source>
        <dbReference type="PROSITE" id="PS01124"/>
    </source>
</evidence>
<dbReference type="PROSITE" id="PS01124">
    <property type="entry name" value="HTH_ARAC_FAMILY_2"/>
    <property type="match status" value="1"/>
</dbReference>
<accession>A0ABX5G9B1</accession>
<feature type="domain" description="HTH araC/xylS-type" evidence="1">
    <location>
        <begin position="193"/>
        <end position="292"/>
    </location>
</feature>
<dbReference type="Proteomes" id="UP000241566">
    <property type="component" value="Unassembled WGS sequence"/>
</dbReference>
<reference evidence="2 3" key="1">
    <citation type="submission" date="2018-01" db="EMBL/GenBank/DDBJ databases">
        <title>Whole genome sequencing of Histamine producing bacteria.</title>
        <authorList>
            <person name="Butler K."/>
        </authorList>
    </citation>
    <scope>NUCLEOTIDE SEQUENCE [LARGE SCALE GENOMIC DNA]</scope>
    <source>
        <strain evidence="2 3">ATCC 25521</strain>
    </source>
</reference>